<dbReference type="GeneID" id="114854519"/>
<evidence type="ECO:0000313" key="9">
    <source>
        <dbReference type="RefSeq" id="XP_029004826.1"/>
    </source>
</evidence>
<feature type="domain" description="Enkurin" evidence="7">
    <location>
        <begin position="161"/>
        <end position="253"/>
    </location>
</feature>
<keyword evidence="5" id="KW-0966">Cell projection</keyword>
<dbReference type="RefSeq" id="XP_029004826.1">
    <property type="nucleotide sequence ID" value="XM_029148993.3"/>
</dbReference>
<dbReference type="Proteomes" id="UP000515150">
    <property type="component" value="Chromosome 4"/>
</dbReference>
<dbReference type="GO" id="GO:0001669">
    <property type="term" value="C:acrosomal vesicle"/>
    <property type="evidence" value="ECO:0007669"/>
    <property type="project" value="TreeGrafter"/>
</dbReference>
<dbReference type="InterPro" id="IPR052102">
    <property type="entry name" value="Enkurin_domain-protein"/>
</dbReference>
<feature type="region of interest" description="Disordered" evidence="6">
    <location>
        <begin position="68"/>
        <end position="103"/>
    </location>
</feature>
<evidence type="ECO:0000256" key="6">
    <source>
        <dbReference type="SAM" id="MobiDB-lite"/>
    </source>
</evidence>
<dbReference type="AlphaFoldDB" id="A0A6P7MD14"/>
<dbReference type="CTD" id="219670"/>
<dbReference type="PANTHER" id="PTHR21490">
    <property type="entry name" value="ENKURIN-RELATED"/>
    <property type="match status" value="1"/>
</dbReference>
<dbReference type="InterPro" id="IPR027012">
    <property type="entry name" value="Enkurin_dom"/>
</dbReference>
<organism evidence="8 9">
    <name type="scientific">Betta splendens</name>
    <name type="common">Siamese fighting fish</name>
    <dbReference type="NCBI Taxonomy" id="158456"/>
    <lineage>
        <taxon>Eukaryota</taxon>
        <taxon>Metazoa</taxon>
        <taxon>Chordata</taxon>
        <taxon>Craniata</taxon>
        <taxon>Vertebrata</taxon>
        <taxon>Euteleostomi</taxon>
        <taxon>Actinopterygii</taxon>
        <taxon>Neopterygii</taxon>
        <taxon>Teleostei</taxon>
        <taxon>Neoteleostei</taxon>
        <taxon>Acanthomorphata</taxon>
        <taxon>Anabantaria</taxon>
        <taxon>Anabantiformes</taxon>
        <taxon>Anabantoidei</taxon>
        <taxon>Osphronemidae</taxon>
        <taxon>Betta</taxon>
    </lineage>
</organism>
<evidence type="ECO:0000256" key="3">
    <source>
        <dbReference type="ARBA" id="ARBA00022490"/>
    </source>
</evidence>
<sequence length="256" mass="29734">MGEVGHPQESVFNLLPEEKVNVEKPPRYMSKFRPVVALEKKLVKDAVKTMGPAKVEVPSPDKYLKKHSKEAKLTDQTQCSKEGRHTCTMKKPPVPLRTDIPPMGIHTKRDFIKTVTVVPMKPQPTCVDTHKGHKQLLENSGLVPKYIRKKDYGEVPEYLQQHKEEEQRAQEAYDNYVKEQRERGAMKHLSDEERQAVLEGLKKNWDELHHEYQGLSLVTDTLSKKTHKERLEAAMKQLENDISRIERFKTIYIPNY</sequence>
<name>A0A6P7MD14_BETSP</name>
<evidence type="ECO:0000313" key="8">
    <source>
        <dbReference type="Proteomes" id="UP000515150"/>
    </source>
</evidence>
<keyword evidence="3" id="KW-0963">Cytoplasm</keyword>
<proteinExistence type="predicted"/>
<reference evidence="9" key="1">
    <citation type="submission" date="2025-08" db="UniProtKB">
        <authorList>
            <consortium name="RefSeq"/>
        </authorList>
    </citation>
    <scope>IDENTIFICATION</scope>
</reference>
<dbReference type="KEGG" id="bspl:114854519"/>
<dbReference type="GO" id="GO:0005516">
    <property type="term" value="F:calmodulin binding"/>
    <property type="evidence" value="ECO:0007669"/>
    <property type="project" value="TreeGrafter"/>
</dbReference>
<dbReference type="PROSITE" id="PS51665">
    <property type="entry name" value="ENKURIN"/>
    <property type="match status" value="1"/>
</dbReference>
<protein>
    <submittedName>
        <fullName evidence="9">Enkurin</fullName>
    </submittedName>
</protein>
<dbReference type="Pfam" id="PF13864">
    <property type="entry name" value="Enkurin"/>
    <property type="match status" value="1"/>
</dbReference>
<evidence type="ECO:0000256" key="5">
    <source>
        <dbReference type="ARBA" id="ARBA00023273"/>
    </source>
</evidence>
<dbReference type="PANTHER" id="PTHR21490:SF0">
    <property type="entry name" value="ENKURIN"/>
    <property type="match status" value="1"/>
</dbReference>
<dbReference type="GO" id="GO:0005879">
    <property type="term" value="C:axonemal microtubule"/>
    <property type="evidence" value="ECO:0007669"/>
    <property type="project" value="TreeGrafter"/>
</dbReference>
<keyword evidence="8" id="KW-1185">Reference proteome</keyword>
<evidence type="ECO:0000256" key="2">
    <source>
        <dbReference type="ARBA" id="ARBA00004245"/>
    </source>
</evidence>
<evidence type="ECO:0000256" key="1">
    <source>
        <dbReference type="ARBA" id="ARBA00004138"/>
    </source>
</evidence>
<accession>A0A6P7MD14</accession>
<dbReference type="OrthoDB" id="2123594at2759"/>
<gene>
    <name evidence="9" type="primary">enkur</name>
</gene>
<dbReference type="InParanoid" id="A0A6P7MD14"/>
<evidence type="ECO:0000259" key="7">
    <source>
        <dbReference type="PROSITE" id="PS51665"/>
    </source>
</evidence>
<comment type="subcellular location">
    <subcellularLocation>
        <location evidence="1">Cell projection</location>
        <location evidence="1">Cilium</location>
    </subcellularLocation>
    <subcellularLocation>
        <location evidence="2">Cytoplasm</location>
        <location evidence="2">Cytoskeleton</location>
    </subcellularLocation>
</comment>
<dbReference type="FunCoup" id="A0A6P7MD14">
    <property type="interactions" value="84"/>
</dbReference>
<evidence type="ECO:0000256" key="4">
    <source>
        <dbReference type="ARBA" id="ARBA00023212"/>
    </source>
</evidence>
<keyword evidence="4" id="KW-0206">Cytoskeleton</keyword>